<keyword evidence="2" id="KW-0812">Transmembrane</keyword>
<dbReference type="Pfam" id="PF01551">
    <property type="entry name" value="Peptidase_M23"/>
    <property type="match status" value="1"/>
</dbReference>
<dbReference type="InterPro" id="IPR045974">
    <property type="entry name" value="DUF5930"/>
</dbReference>
<evidence type="ECO:0000313" key="6">
    <source>
        <dbReference type="Proteomes" id="UP001652564"/>
    </source>
</evidence>
<dbReference type="InterPro" id="IPR016047">
    <property type="entry name" value="M23ase_b-sheet_dom"/>
</dbReference>
<keyword evidence="2" id="KW-0472">Membrane</keyword>
<dbReference type="InterPro" id="IPR011055">
    <property type="entry name" value="Dup_hybrid_motif"/>
</dbReference>
<protein>
    <submittedName>
        <fullName evidence="5">DUF5930 domain-containing protein</fullName>
    </submittedName>
</protein>
<feature type="transmembrane region" description="Helical" evidence="2">
    <location>
        <begin position="41"/>
        <end position="63"/>
    </location>
</feature>
<evidence type="ECO:0000256" key="1">
    <source>
        <dbReference type="SAM" id="Coils"/>
    </source>
</evidence>
<evidence type="ECO:0000313" key="5">
    <source>
        <dbReference type="EMBL" id="MCV2871070.1"/>
    </source>
</evidence>
<accession>A0ABT2ZIV9</accession>
<dbReference type="RefSeq" id="WP_263738261.1">
    <property type="nucleotide sequence ID" value="NZ_JAOWKZ010000001.1"/>
</dbReference>
<dbReference type="Proteomes" id="UP001652564">
    <property type="component" value="Unassembled WGS sequence"/>
</dbReference>
<comment type="caution">
    <text evidence="5">The sequence shown here is derived from an EMBL/GenBank/DDBJ whole genome shotgun (WGS) entry which is preliminary data.</text>
</comment>
<keyword evidence="6" id="KW-1185">Reference proteome</keyword>
<keyword evidence="1" id="KW-0175">Coiled coil</keyword>
<evidence type="ECO:0000259" key="3">
    <source>
        <dbReference type="Pfam" id="PF01551"/>
    </source>
</evidence>
<dbReference type="Pfam" id="PF19353">
    <property type="entry name" value="DUF5930"/>
    <property type="match status" value="1"/>
</dbReference>
<dbReference type="PANTHER" id="PTHR21666:SF270">
    <property type="entry name" value="MUREIN HYDROLASE ACTIVATOR ENVC"/>
    <property type="match status" value="1"/>
</dbReference>
<dbReference type="SUPFAM" id="SSF51261">
    <property type="entry name" value="Duplicated hybrid motif"/>
    <property type="match status" value="1"/>
</dbReference>
<evidence type="ECO:0000259" key="4">
    <source>
        <dbReference type="Pfam" id="PF19353"/>
    </source>
</evidence>
<dbReference type="Gene3D" id="2.70.70.10">
    <property type="entry name" value="Glucose Permease (Domain IIA)"/>
    <property type="match status" value="1"/>
</dbReference>
<dbReference type="PANTHER" id="PTHR21666">
    <property type="entry name" value="PEPTIDASE-RELATED"/>
    <property type="match status" value="1"/>
</dbReference>
<dbReference type="InterPro" id="IPR050570">
    <property type="entry name" value="Cell_wall_metabolism_enzyme"/>
</dbReference>
<sequence length="438" mass="48189">MPARLMHRFHAALERRLPEQRLFLRSDTETRFVRLKPTTQAIALGGSAVVLAWTIVATAILMMDSIGSGSAREQSRREMATYEARLDALSQERDRRAEEALAAQERFAIALEQVSSMQSALLASEERRKELETGIGVIQTTLRRTMTERDEARTQVAELNANLAEGPQLAQTGAAPADTTETLEFVTAALARTASERDEMSRAAVVARDQADEIAYEMKLLEERHDDIFTSLEEAVTISMEPLDKMFASAGLDPDDLIKQVQRGYSGQGGPLGPLAPSIGGKADPNAERASKILDGLDRMNLYRMAVEKAPFAMPLKTSFRYTSGFGRRWGRMHEGTDFAGAHGSPIYATADGTVIHAGWESGYGNLVKIRHDFGIETRYGHMSKVRVEVGQKVSRGDRIGDMGNTGRSTGTHLHYEVRVNGAAKNPMTYIKAANNVF</sequence>
<evidence type="ECO:0000256" key="2">
    <source>
        <dbReference type="SAM" id="Phobius"/>
    </source>
</evidence>
<name>A0ABT2ZIV9_9RHOB</name>
<gene>
    <name evidence="5" type="ORF">OEZ71_02045</name>
</gene>
<dbReference type="EMBL" id="JAOWKZ010000001">
    <property type="protein sequence ID" value="MCV2871070.1"/>
    <property type="molecule type" value="Genomic_DNA"/>
</dbReference>
<proteinExistence type="predicted"/>
<dbReference type="CDD" id="cd12797">
    <property type="entry name" value="M23_peptidase"/>
    <property type="match status" value="1"/>
</dbReference>
<feature type="domain" description="DUF5930" evidence="4">
    <location>
        <begin position="1"/>
        <end position="321"/>
    </location>
</feature>
<reference evidence="5 6" key="1">
    <citation type="submission" date="2022-10" db="EMBL/GenBank/DDBJ databases">
        <title>Defluviimonas sp. nov., isolated from ocean surface sediments.</title>
        <authorList>
            <person name="He W."/>
            <person name="Wang L."/>
            <person name="Zhang D.-F."/>
        </authorList>
    </citation>
    <scope>NUCLEOTIDE SEQUENCE [LARGE SCALE GENOMIC DNA]</scope>
    <source>
        <strain evidence="5 6">WL0050</strain>
    </source>
</reference>
<organism evidence="5 6">
    <name type="scientific">Albidovulum litorale</name>
    <dbReference type="NCBI Taxonomy" id="2984134"/>
    <lineage>
        <taxon>Bacteria</taxon>
        <taxon>Pseudomonadati</taxon>
        <taxon>Pseudomonadota</taxon>
        <taxon>Alphaproteobacteria</taxon>
        <taxon>Rhodobacterales</taxon>
        <taxon>Paracoccaceae</taxon>
        <taxon>Albidovulum</taxon>
    </lineage>
</organism>
<feature type="coiled-coil region" evidence="1">
    <location>
        <begin position="72"/>
        <end position="106"/>
    </location>
</feature>
<feature type="domain" description="M23ase beta-sheet core" evidence="3">
    <location>
        <begin position="332"/>
        <end position="427"/>
    </location>
</feature>
<keyword evidence="2" id="KW-1133">Transmembrane helix</keyword>